<evidence type="ECO:0000256" key="4">
    <source>
        <dbReference type="ARBA" id="ARBA00022538"/>
    </source>
</evidence>
<dbReference type="PRINTS" id="PR00169">
    <property type="entry name" value="KCHANNEL"/>
</dbReference>
<evidence type="ECO:0000259" key="17">
    <source>
        <dbReference type="PROSITE" id="PS51201"/>
    </source>
</evidence>
<dbReference type="InterPro" id="IPR003148">
    <property type="entry name" value="RCK_N"/>
</dbReference>
<feature type="domain" description="RCK N-terminal" evidence="17">
    <location>
        <begin position="207"/>
        <end position="349"/>
    </location>
</feature>
<dbReference type="SUPFAM" id="SSF81324">
    <property type="entry name" value="Voltage-gated potassium channels"/>
    <property type="match status" value="1"/>
</dbReference>
<evidence type="ECO:0000256" key="12">
    <source>
        <dbReference type="ARBA" id="ARBA00022989"/>
    </source>
</evidence>
<evidence type="ECO:0000256" key="2">
    <source>
        <dbReference type="ARBA" id="ARBA00022448"/>
    </source>
</evidence>
<dbReference type="GO" id="GO:0045211">
    <property type="term" value="C:postsynaptic membrane"/>
    <property type="evidence" value="ECO:0007669"/>
    <property type="project" value="TreeGrafter"/>
</dbReference>
<dbReference type="PRINTS" id="PR01449">
    <property type="entry name" value="BKCHANNELA"/>
</dbReference>
<evidence type="ECO:0000256" key="15">
    <source>
        <dbReference type="ARBA" id="ARBA00023303"/>
    </source>
</evidence>
<dbReference type="AlphaFoldDB" id="A0A6S7I4W8"/>
<dbReference type="PANTHER" id="PTHR10027">
    <property type="entry name" value="CALCIUM-ACTIVATED POTASSIUM CHANNEL ALPHA CHAIN"/>
    <property type="match status" value="1"/>
</dbReference>
<dbReference type="GO" id="GO:0060072">
    <property type="term" value="F:large conductance calcium-activated potassium channel activity"/>
    <property type="evidence" value="ECO:0007669"/>
    <property type="project" value="TreeGrafter"/>
</dbReference>
<keyword evidence="15 18" id="KW-0407">Ion channel</keyword>
<keyword evidence="12" id="KW-1133">Transmembrane helix</keyword>
<feature type="non-terminal residue" evidence="18">
    <location>
        <position position="1"/>
    </location>
</feature>
<dbReference type="InterPro" id="IPR003929">
    <property type="entry name" value="K_chnl_BK_asu"/>
</dbReference>
<keyword evidence="19" id="KW-1185">Reference proteome</keyword>
<keyword evidence="11" id="KW-0630">Potassium</keyword>
<organism evidence="18 19">
    <name type="scientific">Paramuricea clavata</name>
    <name type="common">Red gorgonian</name>
    <name type="synonym">Violescent sea-whip</name>
    <dbReference type="NCBI Taxonomy" id="317549"/>
    <lineage>
        <taxon>Eukaryota</taxon>
        <taxon>Metazoa</taxon>
        <taxon>Cnidaria</taxon>
        <taxon>Anthozoa</taxon>
        <taxon>Octocorallia</taxon>
        <taxon>Malacalcyonacea</taxon>
        <taxon>Plexauridae</taxon>
        <taxon>Paramuricea</taxon>
    </lineage>
</organism>
<keyword evidence="8" id="KW-0106">Calcium</keyword>
<dbReference type="Pfam" id="PF00520">
    <property type="entry name" value="Ion_trans"/>
    <property type="match status" value="1"/>
</dbReference>
<evidence type="ECO:0000313" key="18">
    <source>
        <dbReference type="EMBL" id="CAB4012107.1"/>
    </source>
</evidence>
<keyword evidence="2" id="KW-0813">Transport</keyword>
<evidence type="ECO:0000256" key="8">
    <source>
        <dbReference type="ARBA" id="ARBA00022837"/>
    </source>
</evidence>
<comment type="caution">
    <text evidence="18">The sequence shown here is derived from an EMBL/GenBank/DDBJ whole genome shotgun (WGS) entry which is preliminary data.</text>
</comment>
<dbReference type="InterPro" id="IPR005821">
    <property type="entry name" value="Ion_trans_dom"/>
</dbReference>
<dbReference type="Gene3D" id="1.10.287.70">
    <property type="match status" value="1"/>
</dbReference>
<dbReference type="GO" id="GO:0046872">
    <property type="term" value="F:metal ion binding"/>
    <property type="evidence" value="ECO:0007669"/>
    <property type="project" value="UniProtKB-KW"/>
</dbReference>
<keyword evidence="13" id="KW-0406">Ion transport</keyword>
<evidence type="ECO:0000256" key="9">
    <source>
        <dbReference type="ARBA" id="ARBA00022842"/>
    </source>
</evidence>
<evidence type="ECO:0000256" key="11">
    <source>
        <dbReference type="ARBA" id="ARBA00022958"/>
    </source>
</evidence>
<evidence type="ECO:0000313" key="19">
    <source>
        <dbReference type="Proteomes" id="UP001152795"/>
    </source>
</evidence>
<keyword evidence="10" id="KW-0851">Voltage-gated channel</keyword>
<comment type="subcellular location">
    <subcellularLocation>
        <location evidence="1">Cell membrane</location>
        <topology evidence="1">Multi-pass membrane protein</topology>
    </subcellularLocation>
</comment>
<dbReference type="Pfam" id="PF03493">
    <property type="entry name" value="BK_channel_a"/>
    <property type="match status" value="1"/>
</dbReference>
<dbReference type="Proteomes" id="UP001152795">
    <property type="component" value="Unassembled WGS sequence"/>
</dbReference>
<evidence type="ECO:0000256" key="3">
    <source>
        <dbReference type="ARBA" id="ARBA00022475"/>
    </source>
</evidence>
<dbReference type="FunFam" id="3.40.50.720:FF:000005">
    <property type="entry name" value="calcium-activated potassium channel subunit alpha-1 isoform X6"/>
    <property type="match status" value="1"/>
</dbReference>
<dbReference type="OrthoDB" id="6017954at2759"/>
<accession>A0A6S7I4W8</accession>
<reference evidence="18" key="1">
    <citation type="submission" date="2020-04" db="EMBL/GenBank/DDBJ databases">
        <authorList>
            <person name="Alioto T."/>
            <person name="Alioto T."/>
            <person name="Gomez Garrido J."/>
        </authorList>
    </citation>
    <scope>NUCLEOTIDE SEQUENCE</scope>
    <source>
        <strain evidence="18">A484AB</strain>
    </source>
</reference>
<name>A0A6S7I4W8_PARCT</name>
<evidence type="ECO:0000256" key="5">
    <source>
        <dbReference type="ARBA" id="ARBA00022692"/>
    </source>
</evidence>
<evidence type="ECO:0000256" key="1">
    <source>
        <dbReference type="ARBA" id="ARBA00004651"/>
    </source>
</evidence>
<dbReference type="InterPro" id="IPR048735">
    <property type="entry name" value="Slowpoke-like_C"/>
</dbReference>
<evidence type="ECO:0000256" key="14">
    <source>
        <dbReference type="ARBA" id="ARBA00023136"/>
    </source>
</evidence>
<keyword evidence="5" id="KW-0812">Transmembrane</keyword>
<gene>
    <name evidence="18" type="ORF">PACLA_8A056436</name>
</gene>
<evidence type="ECO:0000256" key="13">
    <source>
        <dbReference type="ARBA" id="ARBA00023065"/>
    </source>
</evidence>
<dbReference type="Pfam" id="PF21014">
    <property type="entry name" value="Slowpoke_C"/>
    <property type="match status" value="1"/>
</dbReference>
<proteinExistence type="predicted"/>
<dbReference type="Pfam" id="PF22614">
    <property type="entry name" value="Slo-like_RCK"/>
    <property type="match status" value="2"/>
</dbReference>
<dbReference type="PROSITE" id="PS51201">
    <property type="entry name" value="RCK_N"/>
    <property type="match status" value="1"/>
</dbReference>
<evidence type="ECO:0000256" key="6">
    <source>
        <dbReference type="ARBA" id="ARBA00022723"/>
    </source>
</evidence>
<keyword evidence="4" id="KW-0633">Potassium transport</keyword>
<keyword evidence="9" id="KW-0460">Magnesium</keyword>
<dbReference type="EMBL" id="CACRXK020007384">
    <property type="protein sequence ID" value="CAB4012107.1"/>
    <property type="molecule type" value="Genomic_DNA"/>
</dbReference>
<evidence type="ECO:0000256" key="7">
    <source>
        <dbReference type="ARBA" id="ARBA00022826"/>
    </source>
</evidence>
<keyword evidence="7" id="KW-0631">Potassium channel</keyword>
<dbReference type="FunFam" id="1.10.287.70:FF:000015">
    <property type="entry name" value="Calcium-activated potassium channel subunit alpha-1 isoform X7"/>
    <property type="match status" value="1"/>
</dbReference>
<evidence type="ECO:0000256" key="10">
    <source>
        <dbReference type="ARBA" id="ARBA00022882"/>
    </source>
</evidence>
<dbReference type="InterPro" id="IPR047871">
    <property type="entry name" value="K_chnl_Slo-like"/>
</dbReference>
<sequence>PVEHCLELDKQNLWIYEIALNTFFIVHFIIRFLAANDKLLFWLELSSIVDFFTVPQVFVSIVVEQTWLGLRFLRALQLLRLSEVLQILGILHSAGSIEMATVIGNFVGLWITSAGMVHILENTGDPFGDHEYEGRHLNPFDCLYFLLVTMSTVGYGDIYCHTYLGKIFICIFICVGLVMFTSAIPVIGSFIASQSKYNSSFKSTDGVSHVVVCGHITKDTVDSFLREFLHPDRDDVNEHVVFLYPSFPTSELEAVLKRNSTSVSYFKGTVLDGGDCERVEMREASAVLILANRHCTNPDAEDAANIMRVISIKNLSSRIRVVIQLLQYHNKMHLFNIRSWNADNGDDMVCVSELKLGFIAQSCLSQGFSTLLANIFAMRSEPSEDEEVATWKANYLLGASKEMYTETLSPAFVGMGFHDFVLFCFEKLGLTLLAIQLRSKDGHLHYVLNPCDENVKVEPGSKGCFIADSAIEVKRVFLYCNKCHNNVNSPEEIEECKCGEKGSSKMVVPPAIVNVDENETCIELFTPTNKTRPNLKRTATKLQDLMAVPGKPNMFDSTGTYYWCETVDFDTATVDRSKAEQIVFNNHIVVCVFAESNGPLVGLRTLCIPLRASNLQPSELKKIVFVGDGDYLRKEWEQLCNFPEINVMPGSPFNRADLNAVNANLAAMVVVLSPIVQAADALNDNQAFADKEPIMASLNLKAMSFDDVATVLQREMVAHLSADGENDSKVSQPNRILSMSKLQEISAVLPMITELVFDNNVQYLDDEDEDEDGIGFYETQPFACGHAFTVSVLDSLMTATYFNSDVLNLVRALVTGGVSAELEAQFAEGHEIRGVEETPEIAVFRRRAKLTQVPLFEGPMKEFGEGRSFGQLFTHALKEFHIVCIGVYRLMGGSSSRRYVITAPNADFALNPNDLVFALAQSDFVVLPGS</sequence>
<keyword evidence="14" id="KW-0472">Membrane</keyword>
<keyword evidence="3" id="KW-1003">Cell membrane</keyword>
<keyword evidence="6" id="KW-0479">Metal-binding</keyword>
<dbReference type="GO" id="GO:0034702">
    <property type="term" value="C:monoatomic ion channel complex"/>
    <property type="evidence" value="ECO:0007669"/>
    <property type="project" value="UniProtKB-KW"/>
</dbReference>
<dbReference type="PANTHER" id="PTHR10027:SF33">
    <property type="entry name" value="CALCIUM-ACTIVATED POTASSIUM CHANNEL SUBUNIT ALPHA-1-RELATED"/>
    <property type="match status" value="1"/>
</dbReference>
<protein>
    <recommendedName>
        <fullName evidence="16">BK channel</fullName>
    </recommendedName>
</protein>
<evidence type="ECO:0000256" key="16">
    <source>
        <dbReference type="ARBA" id="ARBA00029579"/>
    </source>
</evidence>
<dbReference type="Gene3D" id="3.40.50.720">
    <property type="entry name" value="NAD(P)-binding Rossmann-like Domain"/>
    <property type="match status" value="2"/>
</dbReference>